<evidence type="ECO:0000256" key="5">
    <source>
        <dbReference type="HAMAP-Rule" id="MF_00765"/>
    </source>
</evidence>
<keyword evidence="4 5" id="KW-0694">RNA-binding</keyword>
<dbReference type="NCBIfam" id="NF003593">
    <property type="entry name" value="PRK05255.1-1"/>
    <property type="match status" value="1"/>
</dbReference>
<dbReference type="PANTHER" id="PTHR38101">
    <property type="entry name" value="UPF0307 PROTEIN YJGA"/>
    <property type="match status" value="1"/>
</dbReference>
<name>A0A0A0BFW1_9GAMM</name>
<dbReference type="GO" id="GO:1902626">
    <property type="term" value="P:assembly of large subunit precursor of preribosome"/>
    <property type="evidence" value="ECO:0007669"/>
    <property type="project" value="UniProtKB-UniRule"/>
</dbReference>
<dbReference type="PANTHER" id="PTHR38101:SF1">
    <property type="entry name" value="UPF0307 PROTEIN YJGA"/>
    <property type="match status" value="1"/>
</dbReference>
<evidence type="ECO:0000256" key="1">
    <source>
        <dbReference type="ARBA" id="ARBA00022490"/>
    </source>
</evidence>
<dbReference type="EMBL" id="JRQD01000003">
    <property type="protein sequence ID" value="KGM06816.1"/>
    <property type="molecule type" value="Genomic_DNA"/>
</dbReference>
<dbReference type="GO" id="GO:0043022">
    <property type="term" value="F:ribosome binding"/>
    <property type="evidence" value="ECO:0007669"/>
    <property type="project" value="UniProtKB-UniRule"/>
</dbReference>
<feature type="region of interest" description="Disordered" evidence="6">
    <location>
        <begin position="1"/>
        <end position="23"/>
    </location>
</feature>
<dbReference type="GO" id="GO:0019843">
    <property type="term" value="F:rRNA binding"/>
    <property type="evidence" value="ECO:0007669"/>
    <property type="project" value="UniProtKB-UniRule"/>
</dbReference>
<dbReference type="GO" id="GO:0005829">
    <property type="term" value="C:cytosol"/>
    <property type="evidence" value="ECO:0007669"/>
    <property type="project" value="TreeGrafter"/>
</dbReference>
<dbReference type="HAMAP" id="MF_00765">
    <property type="entry name" value="DarP"/>
    <property type="match status" value="1"/>
</dbReference>
<keyword evidence="3 5" id="KW-0699">rRNA-binding</keyword>
<comment type="function">
    <text evidence="5">Member of a network of 50S ribosomal subunit biogenesis factors which assembles along the 30S-50S interface, preventing incorrect 23S rRNA structures from forming. Promotes peptidyl transferase center (PTC) maturation.</text>
</comment>
<evidence type="ECO:0000313" key="7">
    <source>
        <dbReference type="EMBL" id="KGM06816.1"/>
    </source>
</evidence>
<dbReference type="Proteomes" id="UP000029999">
    <property type="component" value="Unassembled WGS sequence"/>
</dbReference>
<organism evidence="7 8">
    <name type="scientific">Methylophaga thiooxydans</name>
    <dbReference type="NCBI Taxonomy" id="392484"/>
    <lineage>
        <taxon>Bacteria</taxon>
        <taxon>Pseudomonadati</taxon>
        <taxon>Pseudomonadota</taxon>
        <taxon>Gammaproteobacteria</taxon>
        <taxon>Thiotrichales</taxon>
        <taxon>Piscirickettsiaceae</taxon>
        <taxon>Methylophaga</taxon>
    </lineage>
</organism>
<dbReference type="PIRSF" id="PIRSF016183">
    <property type="entry name" value="UCP016183"/>
    <property type="match status" value="1"/>
</dbReference>
<proteinExistence type="inferred from homology"/>
<dbReference type="SUPFAM" id="SSF158710">
    <property type="entry name" value="PSPTO4464-like"/>
    <property type="match status" value="1"/>
</dbReference>
<feature type="compositionally biased region" description="Acidic residues" evidence="6">
    <location>
        <begin position="1"/>
        <end position="17"/>
    </location>
</feature>
<dbReference type="CDD" id="cd16331">
    <property type="entry name" value="YjgA-like"/>
    <property type="match status" value="1"/>
</dbReference>
<keyword evidence="1 5" id="KW-0963">Cytoplasm</keyword>
<dbReference type="AlphaFoldDB" id="A0A0A0BFW1"/>
<sequence>MSEFEGDQNENWSEEWDLEKSKSQVKRELDALKDLGKELMDLSVKDLEKLSLSEDLLYAITKAQSMSKGALKRQVGFIGGILAREDHVDIKRNVDLLKLPHQGQVKQFHQLEQWRDRLLAGDNAVYGELIAEFEDFDVQHVRQLVRNADREAKQNKPPKAARQLFQYLQSQQQD</sequence>
<evidence type="ECO:0000256" key="2">
    <source>
        <dbReference type="ARBA" id="ARBA00022517"/>
    </source>
</evidence>
<accession>A0A0A0BFW1</accession>
<comment type="subcellular location">
    <subcellularLocation>
        <location evidence="5">Cytoplasm</location>
    </subcellularLocation>
    <text evidence="5">Associates with late stage pre-50S ribosomal subunits.</text>
</comment>
<dbReference type="RefSeq" id="WP_036313408.1">
    <property type="nucleotide sequence ID" value="NZ_JRQD01000003.1"/>
</dbReference>
<evidence type="ECO:0000256" key="3">
    <source>
        <dbReference type="ARBA" id="ARBA00022730"/>
    </source>
</evidence>
<keyword evidence="2 5" id="KW-0690">Ribosome biogenesis</keyword>
<dbReference type="Gene3D" id="1.10.60.30">
    <property type="entry name" value="PSPTO4464-like domains"/>
    <property type="match status" value="2"/>
</dbReference>
<protein>
    <recommendedName>
        <fullName evidence="5">Dual-action ribosomal maturation protein DarP</fullName>
    </recommendedName>
    <alternativeName>
        <fullName evidence="5">Large ribosomal subunit assembly factor DarP</fullName>
    </alternativeName>
</protein>
<evidence type="ECO:0000256" key="6">
    <source>
        <dbReference type="SAM" id="MobiDB-lite"/>
    </source>
</evidence>
<evidence type="ECO:0000313" key="8">
    <source>
        <dbReference type="Proteomes" id="UP000029999"/>
    </source>
</evidence>
<dbReference type="Pfam" id="PF04751">
    <property type="entry name" value="DarP"/>
    <property type="match status" value="1"/>
</dbReference>
<comment type="caution">
    <text evidence="7">The sequence shown here is derived from an EMBL/GenBank/DDBJ whole genome shotgun (WGS) entry which is preliminary data.</text>
</comment>
<reference evidence="7 8" key="1">
    <citation type="submission" date="2014-09" db="EMBL/GenBank/DDBJ databases">
        <authorList>
            <person name="Grob C."/>
            <person name="Taubert M."/>
            <person name="Howat A.M."/>
            <person name="Burns O.J."/>
            <person name="Dixon J.L."/>
            <person name="Chen Y."/>
            <person name="Murrell J.C."/>
        </authorList>
    </citation>
    <scope>NUCLEOTIDE SEQUENCE [LARGE SCALE GENOMIC DNA]</scope>
    <source>
        <strain evidence="7">L4</strain>
    </source>
</reference>
<gene>
    <name evidence="5" type="primary">darP</name>
    <name evidence="7" type="ORF">LP43_1308</name>
</gene>
<dbReference type="InterPro" id="IPR023153">
    <property type="entry name" value="DarP_sf"/>
</dbReference>
<dbReference type="STRING" id="392484.LP43_1308"/>
<evidence type="ECO:0000256" key="4">
    <source>
        <dbReference type="ARBA" id="ARBA00022884"/>
    </source>
</evidence>
<comment type="similarity">
    <text evidence="5">Belongs to the DarP family.</text>
</comment>
<dbReference type="InterPro" id="IPR006839">
    <property type="entry name" value="DarP"/>
</dbReference>